<dbReference type="Gene3D" id="2.70.210.12">
    <property type="entry name" value="GTP1/OBG domain"/>
    <property type="match status" value="1"/>
</dbReference>
<feature type="region of interest" description="Disordered" evidence="6">
    <location>
        <begin position="127"/>
        <end position="147"/>
    </location>
</feature>
<dbReference type="SUPFAM" id="SSF82051">
    <property type="entry name" value="Obg GTP-binding protein N-terminal domain"/>
    <property type="match status" value="1"/>
</dbReference>
<evidence type="ECO:0000256" key="6">
    <source>
        <dbReference type="SAM" id="MobiDB-lite"/>
    </source>
</evidence>
<evidence type="ECO:0000256" key="1">
    <source>
        <dbReference type="ARBA" id="ARBA00007699"/>
    </source>
</evidence>
<name>A0ABS3Q571_9GAMM</name>
<feature type="binding site" evidence="5">
    <location>
        <begin position="166"/>
        <end position="173"/>
    </location>
    <ligand>
        <name>GTP</name>
        <dbReference type="ChEBI" id="CHEBI:37565"/>
    </ligand>
</feature>
<dbReference type="PROSITE" id="PS00905">
    <property type="entry name" value="GTP1_OBG"/>
    <property type="match status" value="1"/>
</dbReference>
<dbReference type="RefSeq" id="WP_208149621.1">
    <property type="nucleotide sequence ID" value="NZ_JAGETV010000012.1"/>
</dbReference>
<protein>
    <recommendedName>
        <fullName evidence="5">GTPase Obg</fullName>
        <ecNumber evidence="5">3.6.5.-</ecNumber>
    </recommendedName>
    <alternativeName>
        <fullName evidence="5">GTP-binding protein Obg</fullName>
    </alternativeName>
</protein>
<feature type="compositionally biased region" description="Polar residues" evidence="6">
    <location>
        <begin position="130"/>
        <end position="140"/>
    </location>
</feature>
<dbReference type="InterPro" id="IPR006074">
    <property type="entry name" value="GTP1-OBG_CS"/>
</dbReference>
<dbReference type="PROSITE" id="PS51710">
    <property type="entry name" value="G_OBG"/>
    <property type="match status" value="1"/>
</dbReference>
<proteinExistence type="inferred from homology"/>
<reference evidence="9 10" key="1">
    <citation type="submission" date="2021-03" db="EMBL/GenBank/DDBJ databases">
        <title>Thiomicrorhabdus sp.nov.,novel sulfur-oxidizing bacteria isolated from coastal sediment.</title>
        <authorList>
            <person name="Liu X."/>
        </authorList>
    </citation>
    <scope>NUCLEOTIDE SEQUENCE [LARGE SCALE GENOMIC DNA]</scope>
    <source>
        <strain evidence="9 10">6S2-11</strain>
    </source>
</reference>
<feature type="region of interest" description="Disordered" evidence="6">
    <location>
        <begin position="343"/>
        <end position="362"/>
    </location>
</feature>
<dbReference type="InterPro" id="IPR014100">
    <property type="entry name" value="GTP-bd_Obg/CgtA"/>
</dbReference>
<feature type="domain" description="OBG-type G" evidence="7">
    <location>
        <begin position="160"/>
        <end position="333"/>
    </location>
</feature>
<dbReference type="Proteomes" id="UP000664835">
    <property type="component" value="Unassembled WGS sequence"/>
</dbReference>
<comment type="similarity">
    <text evidence="1 5">Belongs to the TRAFAC class OBG-HflX-like GTPase superfamily. OBG GTPase family.</text>
</comment>
<dbReference type="InterPro" id="IPR036726">
    <property type="entry name" value="GTP1_OBG_dom_sf"/>
</dbReference>
<dbReference type="InterPro" id="IPR027417">
    <property type="entry name" value="P-loop_NTPase"/>
</dbReference>
<keyword evidence="5" id="KW-0963">Cytoplasm</keyword>
<keyword evidence="5" id="KW-0378">Hydrolase</keyword>
<evidence type="ECO:0000313" key="9">
    <source>
        <dbReference type="EMBL" id="MBO1927479.1"/>
    </source>
</evidence>
<feature type="binding site" evidence="5">
    <location>
        <begin position="283"/>
        <end position="286"/>
    </location>
    <ligand>
        <name>GTP</name>
        <dbReference type="ChEBI" id="CHEBI:37565"/>
    </ligand>
</feature>
<dbReference type="NCBIfam" id="NF008954">
    <property type="entry name" value="PRK12296.1"/>
    <property type="match status" value="1"/>
</dbReference>
<dbReference type="InterPro" id="IPR006169">
    <property type="entry name" value="GTP1_OBG_dom"/>
</dbReference>
<keyword evidence="2 5" id="KW-0547">Nucleotide-binding</keyword>
<dbReference type="Gene3D" id="3.40.50.300">
    <property type="entry name" value="P-loop containing nucleotide triphosphate hydrolases"/>
    <property type="match status" value="1"/>
</dbReference>
<evidence type="ECO:0000259" key="8">
    <source>
        <dbReference type="PROSITE" id="PS51883"/>
    </source>
</evidence>
<dbReference type="EC" id="3.6.5.-" evidence="5"/>
<gene>
    <name evidence="9" type="primary">obgE</name>
    <name evidence="5" type="synonym">obg</name>
    <name evidence="9" type="ORF">J3998_07795</name>
</gene>
<keyword evidence="5" id="KW-0479">Metal-binding</keyword>
<dbReference type="NCBIfam" id="NF008955">
    <property type="entry name" value="PRK12297.1"/>
    <property type="match status" value="1"/>
</dbReference>
<dbReference type="NCBIfam" id="TIGR02729">
    <property type="entry name" value="Obg_CgtA"/>
    <property type="match status" value="1"/>
</dbReference>
<dbReference type="PROSITE" id="PS51883">
    <property type="entry name" value="OBG"/>
    <property type="match status" value="1"/>
</dbReference>
<feature type="domain" description="Obg" evidence="8">
    <location>
        <begin position="1"/>
        <end position="159"/>
    </location>
</feature>
<dbReference type="SUPFAM" id="SSF52540">
    <property type="entry name" value="P-loop containing nucleoside triphosphate hydrolases"/>
    <property type="match status" value="1"/>
</dbReference>
<accession>A0ABS3Q571</accession>
<comment type="function">
    <text evidence="5">An essential GTPase which binds GTP, GDP and possibly (p)ppGpp with moderate affinity, with high nucleotide exchange rates and a fairly low GTP hydrolysis rate. Plays a role in control of the cell cycle, stress response, ribosome biogenesis and in those bacteria that undergo differentiation, in morphogenesis control.</text>
</comment>
<feature type="binding site" evidence="5">
    <location>
        <position position="193"/>
    </location>
    <ligand>
        <name>Mg(2+)</name>
        <dbReference type="ChEBI" id="CHEBI:18420"/>
    </ligand>
</feature>
<dbReference type="InterPro" id="IPR006073">
    <property type="entry name" value="GTP-bd"/>
</dbReference>
<dbReference type="InterPro" id="IPR045086">
    <property type="entry name" value="OBG_GTPase"/>
</dbReference>
<dbReference type="HAMAP" id="MF_01454">
    <property type="entry name" value="GTPase_Obg"/>
    <property type="match status" value="1"/>
</dbReference>
<feature type="compositionally biased region" description="Basic and acidic residues" evidence="6">
    <location>
        <begin position="343"/>
        <end position="356"/>
    </location>
</feature>
<keyword evidence="4 5" id="KW-0342">GTP-binding</keyword>
<dbReference type="PANTHER" id="PTHR11702">
    <property type="entry name" value="DEVELOPMENTALLY REGULATED GTP-BINDING PROTEIN-RELATED"/>
    <property type="match status" value="1"/>
</dbReference>
<keyword evidence="10" id="KW-1185">Reference proteome</keyword>
<comment type="subcellular location">
    <subcellularLocation>
        <location evidence="5">Cytoplasm</location>
    </subcellularLocation>
</comment>
<organism evidence="9 10">
    <name type="scientific">Thiomicrorhabdus marina</name>
    <dbReference type="NCBI Taxonomy" id="2818442"/>
    <lineage>
        <taxon>Bacteria</taxon>
        <taxon>Pseudomonadati</taxon>
        <taxon>Pseudomonadota</taxon>
        <taxon>Gammaproteobacteria</taxon>
        <taxon>Thiotrichales</taxon>
        <taxon>Piscirickettsiaceae</taxon>
        <taxon>Thiomicrorhabdus</taxon>
    </lineage>
</organism>
<feature type="binding site" evidence="5">
    <location>
        <position position="173"/>
    </location>
    <ligand>
        <name>Mg(2+)</name>
        <dbReference type="ChEBI" id="CHEBI:18420"/>
    </ligand>
</feature>
<comment type="subunit">
    <text evidence="5">Monomer.</text>
</comment>
<dbReference type="Pfam" id="PF01926">
    <property type="entry name" value="MMR_HSR1"/>
    <property type="match status" value="1"/>
</dbReference>
<dbReference type="PIRSF" id="PIRSF002401">
    <property type="entry name" value="GTP_bd_Obg/CgtA"/>
    <property type="match status" value="1"/>
</dbReference>
<dbReference type="Pfam" id="PF01018">
    <property type="entry name" value="GTP1_OBG"/>
    <property type="match status" value="1"/>
</dbReference>
<dbReference type="EMBL" id="JAGETV010000012">
    <property type="protein sequence ID" value="MBO1927479.1"/>
    <property type="molecule type" value="Genomic_DNA"/>
</dbReference>
<feature type="binding site" evidence="5">
    <location>
        <begin position="191"/>
        <end position="195"/>
    </location>
    <ligand>
        <name>GTP</name>
        <dbReference type="ChEBI" id="CHEBI:37565"/>
    </ligand>
</feature>
<dbReference type="NCBIfam" id="NF008956">
    <property type="entry name" value="PRK12299.1"/>
    <property type="match status" value="1"/>
</dbReference>
<dbReference type="PANTHER" id="PTHR11702:SF31">
    <property type="entry name" value="MITOCHONDRIAL RIBOSOME-ASSOCIATED GTPASE 2"/>
    <property type="match status" value="1"/>
</dbReference>
<evidence type="ECO:0000259" key="7">
    <source>
        <dbReference type="PROSITE" id="PS51710"/>
    </source>
</evidence>
<feature type="binding site" evidence="5">
    <location>
        <begin position="213"/>
        <end position="216"/>
    </location>
    <ligand>
        <name>GTP</name>
        <dbReference type="ChEBI" id="CHEBI:37565"/>
    </ligand>
</feature>
<dbReference type="CDD" id="cd01898">
    <property type="entry name" value="Obg"/>
    <property type="match status" value="1"/>
</dbReference>
<comment type="cofactor">
    <cofactor evidence="5">
        <name>Mg(2+)</name>
        <dbReference type="ChEBI" id="CHEBI:18420"/>
    </cofactor>
</comment>
<evidence type="ECO:0000256" key="2">
    <source>
        <dbReference type="ARBA" id="ARBA00022741"/>
    </source>
</evidence>
<dbReference type="InterPro" id="IPR031167">
    <property type="entry name" value="G_OBG"/>
</dbReference>
<evidence type="ECO:0000313" key="10">
    <source>
        <dbReference type="Proteomes" id="UP000664835"/>
    </source>
</evidence>
<sequence>MQFVDEASISVQAGRGGNGIASFRREKYIPFGGPNGGDGGDGGDVILVADRNLNTLVDFRYTKSYKAQNGQTGMGQQKTGAAGEDLIIPVPVGTVVFDIDADEVMGDLTEHGQTLMVAQGGRHGLGNVHFKSSTNRTPRQCTKGEDGEERDLRLELKVLADVGLLGLPNAGKSSLISAVSAARPKVANYPFTTLYPNLGVVSISPETSFVIADIPGLIEGAAEGAGLGIQFLKHLSRTGLLLHVVDIAPMDDSDPAENVKVIQQELEKYSDELLEKERWLVLNKTDLMLEDEVEETCTRIVEETEWQGPVFRISAVDRSGTQELMNAIAKQLHENKRLAHEEADLQESRTVRRPTVEEDFDF</sequence>
<evidence type="ECO:0000256" key="5">
    <source>
        <dbReference type="HAMAP-Rule" id="MF_01454"/>
    </source>
</evidence>
<evidence type="ECO:0000256" key="4">
    <source>
        <dbReference type="ARBA" id="ARBA00023134"/>
    </source>
</evidence>
<evidence type="ECO:0000256" key="3">
    <source>
        <dbReference type="ARBA" id="ARBA00022842"/>
    </source>
</evidence>
<dbReference type="PRINTS" id="PR00326">
    <property type="entry name" value="GTP1OBG"/>
</dbReference>
<feature type="binding site" evidence="5">
    <location>
        <begin position="314"/>
        <end position="316"/>
    </location>
    <ligand>
        <name>GTP</name>
        <dbReference type="ChEBI" id="CHEBI:37565"/>
    </ligand>
</feature>
<keyword evidence="3 5" id="KW-0460">Magnesium</keyword>
<comment type="caution">
    <text evidence="9">The sequence shown here is derived from an EMBL/GenBank/DDBJ whole genome shotgun (WGS) entry which is preliminary data.</text>
</comment>